<dbReference type="SUPFAM" id="SSF48452">
    <property type="entry name" value="TPR-like"/>
    <property type="match status" value="1"/>
</dbReference>
<dbReference type="Proteomes" id="UP000271974">
    <property type="component" value="Unassembled WGS sequence"/>
</dbReference>
<sequence length="535" mass="59154">TAELKNRKSQGHCFVNLGYAYSQLKDLNKAGESFLHAVQAAKDCGDKKSEWQSFEALGSVAYSLGDLQRAKEYYKQSLSSFGNSPDLTADKDVQDRILTKLTQVIQIQAKKSMVSPGSRQAPSPLREQTLELSSAPRAPNIDEAQSTTEIPASTTEGKDQRVIAIRRGSKIKHLKIRRSGTLRQFKKFALGLDVTRPNTAELVAMAPIDNVSILSAETILEHEIDEEDAEEDCTGSDDSESEASNRSVPKQAKEQDDIEVDEDSDDSGDDIRKVQAEMKKVASLNENDMPGTSGFVKETVSADVHAKAEDMESDSEEDSDESDETDSDEEINSKPQKKSLAPPLPSLSPPATKERTYEKPLQNEPLYETIDHNSKSRRKTEGEDTPSQRRASDGDGLNFFHADKMEHKKRLELAPGASARSKDKRPASGIFSDTLYETIGSHAQSRQGQHSLGDSQDIPIPNSALPKKGSYMPGGTESIQEEDEEEDSIQEMSRAQRDVLMFNEFKKDAANQEKSRPSEEPKDGDQKNSKHCIVM</sequence>
<dbReference type="PANTHER" id="PTHR47050">
    <property type="entry name" value="TETRATRICOPEPTIDE REPEAT PROTEIN 24"/>
    <property type="match status" value="1"/>
</dbReference>
<protein>
    <submittedName>
        <fullName evidence="2">Uncharacterized protein</fullName>
    </submittedName>
</protein>
<dbReference type="InterPro" id="IPR024812">
    <property type="entry name" value="TPR_24"/>
</dbReference>
<dbReference type="STRING" id="188477.A0A433SRA9"/>
<evidence type="ECO:0000313" key="3">
    <source>
        <dbReference type="Proteomes" id="UP000271974"/>
    </source>
</evidence>
<organism evidence="2 3">
    <name type="scientific">Elysia chlorotica</name>
    <name type="common">Eastern emerald elysia</name>
    <name type="synonym">Sea slug</name>
    <dbReference type="NCBI Taxonomy" id="188477"/>
    <lineage>
        <taxon>Eukaryota</taxon>
        <taxon>Metazoa</taxon>
        <taxon>Spiralia</taxon>
        <taxon>Lophotrochozoa</taxon>
        <taxon>Mollusca</taxon>
        <taxon>Gastropoda</taxon>
        <taxon>Heterobranchia</taxon>
        <taxon>Euthyneura</taxon>
        <taxon>Panpulmonata</taxon>
        <taxon>Sacoglossa</taxon>
        <taxon>Placobranchoidea</taxon>
        <taxon>Plakobranchidae</taxon>
        <taxon>Elysia</taxon>
    </lineage>
</organism>
<comment type="caution">
    <text evidence="2">The sequence shown here is derived from an EMBL/GenBank/DDBJ whole genome shotgun (WGS) entry which is preliminary data.</text>
</comment>
<reference evidence="2 3" key="1">
    <citation type="submission" date="2019-01" db="EMBL/GenBank/DDBJ databases">
        <title>A draft genome assembly of the solar-powered sea slug Elysia chlorotica.</title>
        <authorList>
            <person name="Cai H."/>
            <person name="Li Q."/>
            <person name="Fang X."/>
            <person name="Li J."/>
            <person name="Curtis N.E."/>
            <person name="Altenburger A."/>
            <person name="Shibata T."/>
            <person name="Feng M."/>
            <person name="Maeda T."/>
            <person name="Schwartz J.A."/>
            <person name="Shigenobu S."/>
            <person name="Lundholm N."/>
            <person name="Nishiyama T."/>
            <person name="Yang H."/>
            <person name="Hasebe M."/>
            <person name="Li S."/>
            <person name="Pierce S.K."/>
            <person name="Wang J."/>
        </authorList>
    </citation>
    <scope>NUCLEOTIDE SEQUENCE [LARGE SCALE GENOMIC DNA]</scope>
    <source>
        <strain evidence="2">EC2010</strain>
        <tissue evidence="2">Whole organism of an adult</tissue>
    </source>
</reference>
<keyword evidence="3" id="KW-1185">Reference proteome</keyword>
<dbReference type="OrthoDB" id="6095748at2759"/>
<dbReference type="Pfam" id="PF13424">
    <property type="entry name" value="TPR_12"/>
    <property type="match status" value="1"/>
</dbReference>
<dbReference type="InterPro" id="IPR011990">
    <property type="entry name" value="TPR-like_helical_dom_sf"/>
</dbReference>
<evidence type="ECO:0000256" key="1">
    <source>
        <dbReference type="SAM" id="MobiDB-lite"/>
    </source>
</evidence>
<feature type="compositionally biased region" description="Acidic residues" evidence="1">
    <location>
        <begin position="256"/>
        <end position="268"/>
    </location>
</feature>
<dbReference type="Gene3D" id="1.25.40.10">
    <property type="entry name" value="Tetratricopeptide repeat domain"/>
    <property type="match status" value="1"/>
</dbReference>
<accession>A0A433SRA9</accession>
<gene>
    <name evidence="2" type="ORF">EGW08_020457</name>
</gene>
<dbReference type="EMBL" id="RQTK01001159">
    <property type="protein sequence ID" value="RUS71788.1"/>
    <property type="molecule type" value="Genomic_DNA"/>
</dbReference>
<proteinExistence type="predicted"/>
<feature type="compositionally biased region" description="Polar residues" evidence="1">
    <location>
        <begin position="441"/>
        <end position="454"/>
    </location>
</feature>
<dbReference type="InterPro" id="IPR019734">
    <property type="entry name" value="TPR_rpt"/>
</dbReference>
<dbReference type="SMART" id="SM00028">
    <property type="entry name" value="TPR"/>
    <property type="match status" value="2"/>
</dbReference>
<dbReference type="AlphaFoldDB" id="A0A433SRA9"/>
<feature type="compositionally biased region" description="Basic and acidic residues" evidence="1">
    <location>
        <begin position="369"/>
        <end position="393"/>
    </location>
</feature>
<feature type="non-terminal residue" evidence="2">
    <location>
        <position position="1"/>
    </location>
</feature>
<dbReference type="PANTHER" id="PTHR47050:SF1">
    <property type="entry name" value="TETRATRICOPEPTIDE REPEAT PROTEIN 24-LIKE"/>
    <property type="match status" value="1"/>
</dbReference>
<evidence type="ECO:0000313" key="2">
    <source>
        <dbReference type="EMBL" id="RUS71788.1"/>
    </source>
</evidence>
<feature type="compositionally biased region" description="Polar residues" evidence="1">
    <location>
        <begin position="143"/>
        <end position="155"/>
    </location>
</feature>
<feature type="compositionally biased region" description="Basic and acidic residues" evidence="1">
    <location>
        <begin position="401"/>
        <end position="412"/>
    </location>
</feature>
<feature type="compositionally biased region" description="Acidic residues" evidence="1">
    <location>
        <begin position="311"/>
        <end position="330"/>
    </location>
</feature>
<feature type="compositionally biased region" description="Basic and acidic residues" evidence="1">
    <location>
        <begin position="504"/>
        <end position="528"/>
    </location>
</feature>
<feature type="region of interest" description="Disordered" evidence="1">
    <location>
        <begin position="224"/>
        <end position="535"/>
    </location>
</feature>
<feature type="region of interest" description="Disordered" evidence="1">
    <location>
        <begin position="112"/>
        <end position="159"/>
    </location>
</feature>
<feature type="compositionally biased region" description="Acidic residues" evidence="1">
    <location>
        <begin position="224"/>
        <end position="241"/>
    </location>
</feature>
<feature type="compositionally biased region" description="Acidic residues" evidence="1">
    <location>
        <begin position="479"/>
        <end position="489"/>
    </location>
</feature>
<feature type="compositionally biased region" description="Basic and acidic residues" evidence="1">
    <location>
        <begin position="269"/>
        <end position="280"/>
    </location>
</feature>
<name>A0A433SRA9_ELYCH</name>